<evidence type="ECO:0000256" key="9">
    <source>
        <dbReference type="ARBA" id="ARBA00022801"/>
    </source>
</evidence>
<dbReference type="Pfam" id="PF00730">
    <property type="entry name" value="HhH-GPD"/>
    <property type="match status" value="1"/>
</dbReference>
<proteinExistence type="inferred from homology"/>
<dbReference type="PANTHER" id="PTHR42944">
    <property type="entry name" value="ADENINE DNA GLYCOSYLASE"/>
    <property type="match status" value="1"/>
</dbReference>
<comment type="function">
    <text evidence="2">Adenine glycosylase active on G-A mispairs. MutY also corrects error-prone DNA synthesis past GO lesions which are due to the oxidatively damaged form of guanine: 7,8-dihydro-8-oxoguanine (8-oxo-dGTP).</text>
</comment>
<dbReference type="Gene3D" id="3.90.79.10">
    <property type="entry name" value="Nucleoside Triphosphate Pyrophosphohydrolase"/>
    <property type="match status" value="1"/>
</dbReference>
<evidence type="ECO:0000313" key="16">
    <source>
        <dbReference type="EMBL" id="MFB5945383.1"/>
    </source>
</evidence>
<evidence type="ECO:0000256" key="6">
    <source>
        <dbReference type="ARBA" id="ARBA00022485"/>
    </source>
</evidence>
<evidence type="ECO:0000256" key="8">
    <source>
        <dbReference type="ARBA" id="ARBA00022763"/>
    </source>
</evidence>
<feature type="domain" description="HhH-GPD" evidence="15">
    <location>
        <begin position="44"/>
        <end position="195"/>
    </location>
</feature>
<dbReference type="InterPro" id="IPR044298">
    <property type="entry name" value="MIG/MutY"/>
</dbReference>
<evidence type="ECO:0000256" key="13">
    <source>
        <dbReference type="ARBA" id="ARBA00023295"/>
    </source>
</evidence>
<evidence type="ECO:0000256" key="10">
    <source>
        <dbReference type="ARBA" id="ARBA00023004"/>
    </source>
</evidence>
<keyword evidence="11" id="KW-0411">Iron-sulfur</keyword>
<keyword evidence="6" id="KW-0004">4Fe-4S</keyword>
<dbReference type="InterPro" id="IPR023170">
    <property type="entry name" value="HhH_base_excis_C"/>
</dbReference>
<dbReference type="GO" id="GO:0000701">
    <property type="term" value="F:purine-specific mismatch base pair DNA N-glycosylase activity"/>
    <property type="evidence" value="ECO:0007669"/>
    <property type="project" value="UniProtKB-EC"/>
</dbReference>
<dbReference type="NCBIfam" id="TIGR01084">
    <property type="entry name" value="mutY"/>
    <property type="match status" value="1"/>
</dbReference>
<accession>A0ABV5CDE1</accession>
<keyword evidence="12" id="KW-0234">DNA repair</keyword>
<evidence type="ECO:0000256" key="12">
    <source>
        <dbReference type="ARBA" id="ARBA00023204"/>
    </source>
</evidence>
<evidence type="ECO:0000256" key="14">
    <source>
        <dbReference type="RuleBase" id="RU365096"/>
    </source>
</evidence>
<reference evidence="16 17" key="1">
    <citation type="submission" date="2024-04" db="EMBL/GenBank/DDBJ databases">
        <title>Albibacterium profundi sp. nov., isolated from sediment of the Challenger Deep of Mariana Trench.</title>
        <authorList>
            <person name="Wang Y."/>
        </authorList>
    </citation>
    <scope>NUCLEOTIDE SEQUENCE [LARGE SCALE GENOMIC DNA]</scope>
    <source>
        <strain evidence="16 17">RHL897</strain>
    </source>
</reference>
<dbReference type="EMBL" id="JBBVGT010000002">
    <property type="protein sequence ID" value="MFB5945383.1"/>
    <property type="molecule type" value="Genomic_DNA"/>
</dbReference>
<keyword evidence="13 14" id="KW-0326">Glycosidase</keyword>
<evidence type="ECO:0000256" key="4">
    <source>
        <dbReference type="ARBA" id="ARBA00012045"/>
    </source>
</evidence>
<evidence type="ECO:0000256" key="7">
    <source>
        <dbReference type="ARBA" id="ARBA00022723"/>
    </source>
</evidence>
<dbReference type="RefSeq" id="WP_375556924.1">
    <property type="nucleotide sequence ID" value="NZ_JBBVGT010000002.1"/>
</dbReference>
<evidence type="ECO:0000256" key="5">
    <source>
        <dbReference type="ARBA" id="ARBA00022023"/>
    </source>
</evidence>
<dbReference type="Proteomes" id="UP001580928">
    <property type="component" value="Unassembled WGS sequence"/>
</dbReference>
<name>A0ABV5CDE1_9SPHI</name>
<evidence type="ECO:0000256" key="1">
    <source>
        <dbReference type="ARBA" id="ARBA00000843"/>
    </source>
</evidence>
<evidence type="ECO:0000259" key="15">
    <source>
        <dbReference type="SMART" id="SM00478"/>
    </source>
</evidence>
<dbReference type="Pfam" id="PF00633">
    <property type="entry name" value="HHH"/>
    <property type="match status" value="1"/>
</dbReference>
<dbReference type="InterPro" id="IPR029119">
    <property type="entry name" value="MutY_C"/>
</dbReference>
<keyword evidence="9 16" id="KW-0378">Hydrolase</keyword>
<dbReference type="CDD" id="cd03431">
    <property type="entry name" value="NUDIX_DNA_Glycosylase_C-MutY"/>
    <property type="match status" value="1"/>
</dbReference>
<keyword evidence="7" id="KW-0479">Metal-binding</keyword>
<gene>
    <name evidence="16" type="primary">mutY</name>
    <name evidence="16" type="ORF">WKR92_06035</name>
</gene>
<keyword evidence="17" id="KW-1185">Reference proteome</keyword>
<comment type="cofactor">
    <cofactor evidence="14">
        <name>[4Fe-4S] cluster</name>
        <dbReference type="ChEBI" id="CHEBI:49883"/>
    </cofactor>
    <text evidence="14">Binds 1 [4Fe-4S] cluster.</text>
</comment>
<dbReference type="Pfam" id="PF14815">
    <property type="entry name" value="NUDIX_4"/>
    <property type="match status" value="1"/>
</dbReference>
<dbReference type="CDD" id="cd00056">
    <property type="entry name" value="ENDO3c"/>
    <property type="match status" value="1"/>
</dbReference>
<dbReference type="SUPFAM" id="SSF55811">
    <property type="entry name" value="Nudix"/>
    <property type="match status" value="1"/>
</dbReference>
<comment type="catalytic activity">
    <reaction evidence="1 14">
        <text>Hydrolyzes free adenine bases from 7,8-dihydro-8-oxoguanine:adenine mismatched double-stranded DNA, leaving an apurinic site.</text>
        <dbReference type="EC" id="3.2.2.31"/>
    </reaction>
</comment>
<dbReference type="InterPro" id="IPR011257">
    <property type="entry name" value="DNA_glycosylase"/>
</dbReference>
<evidence type="ECO:0000256" key="11">
    <source>
        <dbReference type="ARBA" id="ARBA00023014"/>
    </source>
</evidence>
<dbReference type="EC" id="3.2.2.31" evidence="4 14"/>
<evidence type="ECO:0000256" key="2">
    <source>
        <dbReference type="ARBA" id="ARBA00002933"/>
    </source>
</evidence>
<organism evidence="16 17">
    <name type="scientific">Albibacterium profundi</name>
    <dbReference type="NCBI Taxonomy" id="3134906"/>
    <lineage>
        <taxon>Bacteria</taxon>
        <taxon>Pseudomonadati</taxon>
        <taxon>Bacteroidota</taxon>
        <taxon>Sphingobacteriia</taxon>
        <taxon>Sphingobacteriales</taxon>
        <taxon>Sphingobacteriaceae</taxon>
        <taxon>Albibacterium</taxon>
    </lineage>
</organism>
<dbReference type="PANTHER" id="PTHR42944:SF1">
    <property type="entry name" value="ADENINE DNA GLYCOSYLASE"/>
    <property type="match status" value="1"/>
</dbReference>
<dbReference type="Gene3D" id="1.10.340.30">
    <property type="entry name" value="Hypothetical protein, domain 2"/>
    <property type="match status" value="1"/>
</dbReference>
<evidence type="ECO:0000313" key="17">
    <source>
        <dbReference type="Proteomes" id="UP001580928"/>
    </source>
</evidence>
<keyword evidence="8 14" id="KW-0227">DNA damage</keyword>
<dbReference type="SUPFAM" id="SSF48150">
    <property type="entry name" value="DNA-glycosylase"/>
    <property type="match status" value="1"/>
</dbReference>
<keyword evidence="10 14" id="KW-0408">Iron</keyword>
<dbReference type="InterPro" id="IPR000445">
    <property type="entry name" value="HhH_motif"/>
</dbReference>
<comment type="similarity">
    <text evidence="3 14">Belongs to the Nth/MutY family.</text>
</comment>
<protein>
    <recommendedName>
        <fullName evidence="5 14">Adenine DNA glycosylase</fullName>
        <ecNumber evidence="4 14">3.2.2.31</ecNumber>
    </recommendedName>
</protein>
<comment type="caution">
    <text evidence="16">The sequence shown here is derived from an EMBL/GenBank/DDBJ whole genome shotgun (WGS) entry which is preliminary data.</text>
</comment>
<dbReference type="SMART" id="SM00478">
    <property type="entry name" value="ENDO3c"/>
    <property type="match status" value="1"/>
</dbReference>
<dbReference type="Gene3D" id="1.10.1670.10">
    <property type="entry name" value="Helix-hairpin-Helix base-excision DNA repair enzymes (C-terminal)"/>
    <property type="match status" value="1"/>
</dbReference>
<dbReference type="InterPro" id="IPR015797">
    <property type="entry name" value="NUDIX_hydrolase-like_dom_sf"/>
</dbReference>
<sequence>MKYIFDFCGMYFSQTILTWYHQNKRDLPWRTTQDPYVIWLSEIILQQTRVNQGISYFYTFLENYPTIRDFANAPEDDILRHWQGLGYYSRARNMTKAAQKVMSDFQGVFPTNYQELIKLPGIGEYTAAAISSFSANEPNAVLDGNVSRVLSRYFGIKEAINSTAGKKLFQRMAQEVLPQENAGIFNQAIMEFGALQCKPQSPNCDRCPLKTDCYAFQNKEIHLLPSKLKAAKSKNRFFHYFIVRKGDSILMQKRDGNDIWKNMYELPLIETEEQVSDVQIQSSPQYRNAFGEKTSIIYQSQIIKHVLSHQNIYARFYEIKDADEQRMIKKSRNYVLIKDLDKLAKPKLIYTFFDSFFT</sequence>
<evidence type="ECO:0000256" key="3">
    <source>
        <dbReference type="ARBA" id="ARBA00008343"/>
    </source>
</evidence>
<dbReference type="InterPro" id="IPR005760">
    <property type="entry name" value="A/G_AdeGlyc_MutY"/>
</dbReference>
<dbReference type="InterPro" id="IPR003265">
    <property type="entry name" value="HhH-GPD_domain"/>
</dbReference>